<dbReference type="Gene3D" id="1.10.240.10">
    <property type="entry name" value="Tyrosyl-Transfer RNA Synthetase"/>
    <property type="match status" value="1"/>
</dbReference>
<dbReference type="PANTHER" id="PTHR11766:SF0">
    <property type="entry name" value="TYROSINE--TRNA LIGASE, MITOCHONDRIAL"/>
    <property type="match status" value="1"/>
</dbReference>
<keyword evidence="6" id="KW-0648">Protein biosynthesis</keyword>
<evidence type="ECO:0000256" key="5">
    <source>
        <dbReference type="ARBA" id="ARBA00022884"/>
    </source>
</evidence>
<evidence type="ECO:0000256" key="1">
    <source>
        <dbReference type="ARBA" id="ARBA00013160"/>
    </source>
</evidence>
<protein>
    <recommendedName>
        <fullName evidence="1">tyrosine--tRNA ligase</fullName>
        <ecNumber evidence="1">6.1.1.1</ecNumber>
    </recommendedName>
    <alternativeName>
        <fullName evidence="8">Tyrosyl-tRNA synthetase</fullName>
    </alternativeName>
</protein>
<keyword evidence="4" id="KW-0067">ATP-binding</keyword>
<evidence type="ECO:0000256" key="7">
    <source>
        <dbReference type="ARBA" id="ARBA00023146"/>
    </source>
</evidence>
<dbReference type="Gene3D" id="3.10.290.10">
    <property type="entry name" value="RNA-binding S4 domain"/>
    <property type="match status" value="1"/>
</dbReference>
<dbReference type="GO" id="GO:0004831">
    <property type="term" value="F:tyrosine-tRNA ligase activity"/>
    <property type="evidence" value="ECO:0007669"/>
    <property type="project" value="UniProtKB-EC"/>
</dbReference>
<keyword evidence="2" id="KW-0436">Ligase</keyword>
<dbReference type="InterPro" id="IPR002307">
    <property type="entry name" value="Tyr-tRNA-ligase"/>
</dbReference>
<reference evidence="11" key="1">
    <citation type="submission" date="2020-05" db="EMBL/GenBank/DDBJ databases">
        <authorList>
            <person name="Chiriac C."/>
            <person name="Salcher M."/>
            <person name="Ghai R."/>
            <person name="Kavagutti S V."/>
        </authorList>
    </citation>
    <scope>NUCLEOTIDE SEQUENCE</scope>
</reference>
<dbReference type="InterPro" id="IPR001412">
    <property type="entry name" value="aa-tRNA-synth_I_CS"/>
</dbReference>
<keyword evidence="7" id="KW-0030">Aminoacyl-tRNA synthetase</keyword>
<keyword evidence="5" id="KW-0694">RNA-binding</keyword>
<evidence type="ECO:0000256" key="6">
    <source>
        <dbReference type="ARBA" id="ARBA00022917"/>
    </source>
</evidence>
<evidence type="ECO:0000256" key="9">
    <source>
        <dbReference type="ARBA" id="ARBA00048248"/>
    </source>
</evidence>
<feature type="domain" description="Tyrosine--tRNA ligase SYY-like C-terminal" evidence="10">
    <location>
        <begin position="356"/>
        <end position="414"/>
    </location>
</feature>
<dbReference type="SUPFAM" id="SSF55174">
    <property type="entry name" value="Alpha-L RNA-binding motif"/>
    <property type="match status" value="1"/>
</dbReference>
<keyword evidence="3" id="KW-0547">Nucleotide-binding</keyword>
<dbReference type="CDD" id="cd00165">
    <property type="entry name" value="S4"/>
    <property type="match status" value="1"/>
</dbReference>
<evidence type="ECO:0000256" key="3">
    <source>
        <dbReference type="ARBA" id="ARBA00022741"/>
    </source>
</evidence>
<name>A0A6J6ERB7_9ZZZZ</name>
<dbReference type="Pfam" id="PF00579">
    <property type="entry name" value="tRNA-synt_1b"/>
    <property type="match status" value="1"/>
</dbReference>
<dbReference type="InterPro" id="IPR054608">
    <property type="entry name" value="SYY-like_C"/>
</dbReference>
<dbReference type="EMBL" id="CAEZTT010000085">
    <property type="protein sequence ID" value="CAB4579080.1"/>
    <property type="molecule type" value="Genomic_DNA"/>
</dbReference>
<organism evidence="11">
    <name type="scientific">freshwater metagenome</name>
    <dbReference type="NCBI Taxonomy" id="449393"/>
    <lineage>
        <taxon>unclassified sequences</taxon>
        <taxon>metagenomes</taxon>
        <taxon>ecological metagenomes</taxon>
    </lineage>
</organism>
<dbReference type="Gene3D" id="3.40.50.620">
    <property type="entry name" value="HUPs"/>
    <property type="match status" value="1"/>
</dbReference>
<dbReference type="HAMAP" id="MF_02006">
    <property type="entry name" value="Tyr_tRNA_synth_type1"/>
    <property type="match status" value="1"/>
</dbReference>
<evidence type="ECO:0000313" key="11">
    <source>
        <dbReference type="EMBL" id="CAB4579080.1"/>
    </source>
</evidence>
<evidence type="ECO:0000259" key="10">
    <source>
        <dbReference type="Pfam" id="PF22421"/>
    </source>
</evidence>
<dbReference type="InterPro" id="IPR024088">
    <property type="entry name" value="Tyr-tRNA-ligase_bac-type"/>
</dbReference>
<dbReference type="GO" id="GO:0003723">
    <property type="term" value="F:RNA binding"/>
    <property type="evidence" value="ECO:0007669"/>
    <property type="project" value="UniProtKB-KW"/>
</dbReference>
<accession>A0A6J6ERB7</accession>
<dbReference type="FunFam" id="1.10.240.10:FF:000001">
    <property type="entry name" value="Tyrosine--tRNA ligase"/>
    <property type="match status" value="1"/>
</dbReference>
<dbReference type="SUPFAM" id="SSF52374">
    <property type="entry name" value="Nucleotidylyl transferase"/>
    <property type="match status" value="1"/>
</dbReference>
<dbReference type="PROSITE" id="PS50889">
    <property type="entry name" value="S4"/>
    <property type="match status" value="1"/>
</dbReference>
<evidence type="ECO:0000256" key="8">
    <source>
        <dbReference type="ARBA" id="ARBA00033323"/>
    </source>
</evidence>
<dbReference type="GO" id="GO:0005524">
    <property type="term" value="F:ATP binding"/>
    <property type="evidence" value="ECO:0007669"/>
    <property type="project" value="UniProtKB-KW"/>
</dbReference>
<dbReference type="InterPro" id="IPR014729">
    <property type="entry name" value="Rossmann-like_a/b/a_fold"/>
</dbReference>
<dbReference type="PRINTS" id="PR01040">
    <property type="entry name" value="TRNASYNTHTYR"/>
</dbReference>
<evidence type="ECO:0000256" key="2">
    <source>
        <dbReference type="ARBA" id="ARBA00022598"/>
    </source>
</evidence>
<dbReference type="Pfam" id="PF22421">
    <property type="entry name" value="SYY_C-terminal"/>
    <property type="match status" value="1"/>
</dbReference>
<comment type="catalytic activity">
    <reaction evidence="9">
        <text>tRNA(Tyr) + L-tyrosine + ATP = L-tyrosyl-tRNA(Tyr) + AMP + diphosphate + H(+)</text>
        <dbReference type="Rhea" id="RHEA:10220"/>
        <dbReference type="Rhea" id="RHEA-COMP:9706"/>
        <dbReference type="Rhea" id="RHEA-COMP:9707"/>
        <dbReference type="ChEBI" id="CHEBI:15378"/>
        <dbReference type="ChEBI" id="CHEBI:30616"/>
        <dbReference type="ChEBI" id="CHEBI:33019"/>
        <dbReference type="ChEBI" id="CHEBI:58315"/>
        <dbReference type="ChEBI" id="CHEBI:78442"/>
        <dbReference type="ChEBI" id="CHEBI:78536"/>
        <dbReference type="ChEBI" id="CHEBI:456215"/>
        <dbReference type="EC" id="6.1.1.1"/>
    </reaction>
</comment>
<dbReference type="GO" id="GO:0006437">
    <property type="term" value="P:tyrosyl-tRNA aminoacylation"/>
    <property type="evidence" value="ECO:0007669"/>
    <property type="project" value="InterPro"/>
</dbReference>
<dbReference type="InterPro" id="IPR024107">
    <property type="entry name" value="Tyr-tRNA-ligase_bac_1"/>
</dbReference>
<gene>
    <name evidence="11" type="ORF">UFOPK1726_00774</name>
</gene>
<dbReference type="PANTHER" id="PTHR11766">
    <property type="entry name" value="TYROSYL-TRNA SYNTHETASE"/>
    <property type="match status" value="1"/>
</dbReference>
<dbReference type="NCBIfam" id="TIGR00234">
    <property type="entry name" value="tyrS"/>
    <property type="match status" value="1"/>
</dbReference>
<evidence type="ECO:0000256" key="4">
    <source>
        <dbReference type="ARBA" id="ARBA00022840"/>
    </source>
</evidence>
<dbReference type="InterPro" id="IPR036986">
    <property type="entry name" value="S4_RNA-bd_sf"/>
</dbReference>
<dbReference type="InterPro" id="IPR002305">
    <property type="entry name" value="aa-tRNA-synth_Ic"/>
</dbReference>
<sequence>MTPILSELQSRGLIHDTTDADELASALQKGLTFYVGFDPTAPSLHIGNLVQILTAKRLQMAGNRPLALVGGATGLIGDPKMSGERTLNEAEVVEEWSNRLRLQLAKFFEFNGPHAATMVNNYDWTHGIDVLEFLRDIGKHFSVNRMLDREAVAARLAGAGISFTEFSYQVLQAYDYLHLHREYNAVLQTGGSDQWGNLTAGTDLIRRVTGNIVHALCTPLLTKSDGGKFGKTEAGTVWLDPELTSPYAFYQFWLNTDDRDLAKMLKVFSFKSLAEIEELVAASITEPHLRIGQRALAQEMTAMVHSEQDMQQAEAAAALLFGNGDLSTISEPALIAALDEAGLVEVKLVAGELPLLPDLLVAAGIVKSKTEARRMIGEGAAWVNNQKWTDENAKIPLETLLFQRFLVLRRGRKTIAGIEIIG</sequence>
<proteinExistence type="inferred from homology"/>
<dbReference type="PROSITE" id="PS00178">
    <property type="entry name" value="AA_TRNA_LIGASE_I"/>
    <property type="match status" value="1"/>
</dbReference>
<dbReference type="CDD" id="cd00805">
    <property type="entry name" value="TyrRS_core"/>
    <property type="match status" value="1"/>
</dbReference>
<dbReference type="GO" id="GO:0005829">
    <property type="term" value="C:cytosol"/>
    <property type="evidence" value="ECO:0007669"/>
    <property type="project" value="TreeGrafter"/>
</dbReference>
<dbReference type="EC" id="6.1.1.1" evidence="1"/>
<dbReference type="AlphaFoldDB" id="A0A6J6ERB7"/>